<dbReference type="EMBL" id="CP012332">
    <property type="protein sequence ID" value="AKU90303.1"/>
    <property type="molecule type" value="Genomic_DNA"/>
</dbReference>
<dbReference type="AlphaFoldDB" id="A0A0K1P9U6"/>
<dbReference type="RefSeq" id="WP_050724769.1">
    <property type="nucleotide sequence ID" value="NZ_CP012332.1"/>
</dbReference>
<dbReference type="STRING" id="1391653.AKJ08_0690"/>
<evidence type="ECO:0000313" key="1">
    <source>
        <dbReference type="EMBL" id="AKU90303.1"/>
    </source>
</evidence>
<evidence type="ECO:0000313" key="2">
    <source>
        <dbReference type="Proteomes" id="UP000055590"/>
    </source>
</evidence>
<name>A0A0K1P9U6_9BACT</name>
<gene>
    <name evidence="1" type="ORF">AKJ08_0690</name>
</gene>
<protein>
    <submittedName>
        <fullName evidence="1">Type IV fimbrial biogenesis protein PilY1</fullName>
    </submittedName>
</protein>
<accession>A0A0K1P9U6</accession>
<sequence>MNRIWTVLVAVVVAFCPLESKADYLYDAFRDCGSVDRTLLYSAADPVIGSVPLQKSEISRVGSNFLVYTGFNYVSSTEYQGHLYGVRLYKEYTPYGNDWEFTNTNAANLFSTCGAANSACLFDAGKVLKDRTSARRIYTGNPGTPVTTSNGGYTLPIEGTRRLVGTTDGPTNLAAAWQAYAGLGPIANALPNYNATTKKWTCDRLPETVRTAAYCPTGTDSTGAASTLRNPSSTQFANLVAWLDGPGRRNWRLGDIYHSSAAIVEPPGLQYKDRFYPQFRQKLAKRPYMIYVGANDGMIHAFHASPDLEAIEKREPERWKAGEESWAYLPVNMLAKALIASDGNKQRFFSQDLSCRFTDVQVDRSYETSCNPDGGDDKYCGWRTVLLCGQGWGGSWYLALDVTDPLAPEPVKPLWEFTHFGSAGTAGIGRSWSLPSVSLVPLEEDNGSVQPRWIALFGSGYNSGLLDSADCGNANAGFKLAYRNLNLAFDGCFPRHGRGAVDDTSGTIFALDVANGQVLKSLPHTSSGAFVADGTVLDFDSDGLVDAGYMAAYGGQYRVRIASKAEDFSSCRMFSADRKKAPLTGHPTAFYYKSAPGSDTHDVVLVTGAGIDSGHDPDQQTNNGNDWSVTAQKFKEKKVAGCPGTAATCDLAAMFKNNFNDGDRKARLLGTPLFSRQANGDEWLLYTVWTAPHHNKICDDKEDKSTGIGYLMCMDLTLKDNGQPRCTACSGFGTNKKDPGIKLYENRIQPPSAPVSADGNVYVTNPVTGIQGTAVVDSQGHTPTPNSTPPKEGIPARLISWREAF</sequence>
<reference evidence="1 2" key="1">
    <citation type="submission" date="2015-08" db="EMBL/GenBank/DDBJ databases">
        <authorList>
            <person name="Babu N.S."/>
            <person name="Beckwith C.J."/>
            <person name="Beseler K.G."/>
            <person name="Brison A."/>
            <person name="Carone J.V."/>
            <person name="Caskin T.P."/>
            <person name="Diamond M."/>
            <person name="Durham M.E."/>
            <person name="Foxe J.M."/>
            <person name="Go M."/>
            <person name="Henderson B.A."/>
            <person name="Jones I.B."/>
            <person name="McGettigan J.A."/>
            <person name="Micheletti S.J."/>
            <person name="Nasrallah M.E."/>
            <person name="Ortiz D."/>
            <person name="Piller C.R."/>
            <person name="Privatt S.R."/>
            <person name="Schneider S.L."/>
            <person name="Sharp S."/>
            <person name="Smith T.C."/>
            <person name="Stanton J.D."/>
            <person name="Ullery H.E."/>
            <person name="Wilson R.J."/>
            <person name="Serrano M.G."/>
            <person name="Buck G."/>
            <person name="Lee V."/>
            <person name="Wang Y."/>
            <person name="Carvalho R."/>
            <person name="Voegtly L."/>
            <person name="Shi R."/>
            <person name="Duckworth R."/>
            <person name="Johnson A."/>
            <person name="Loviza R."/>
            <person name="Walstead R."/>
            <person name="Shah Z."/>
            <person name="Kiflezghi M."/>
            <person name="Wade K."/>
            <person name="Ball S.L."/>
            <person name="Bradley K.W."/>
            <person name="Asai D.J."/>
            <person name="Bowman C.A."/>
            <person name="Russell D.A."/>
            <person name="Pope W.H."/>
            <person name="Jacobs-Sera D."/>
            <person name="Hendrix R.W."/>
            <person name="Hatfull G.F."/>
        </authorList>
    </citation>
    <scope>NUCLEOTIDE SEQUENCE [LARGE SCALE GENOMIC DNA]</scope>
    <source>
        <strain evidence="1 2">DSM 27710</strain>
    </source>
</reference>
<proteinExistence type="predicted"/>
<keyword evidence="2" id="KW-1185">Reference proteome</keyword>
<organism evidence="1 2">
    <name type="scientific">Vulgatibacter incomptus</name>
    <dbReference type="NCBI Taxonomy" id="1391653"/>
    <lineage>
        <taxon>Bacteria</taxon>
        <taxon>Pseudomonadati</taxon>
        <taxon>Myxococcota</taxon>
        <taxon>Myxococcia</taxon>
        <taxon>Myxococcales</taxon>
        <taxon>Cystobacterineae</taxon>
        <taxon>Vulgatibacteraceae</taxon>
        <taxon>Vulgatibacter</taxon>
    </lineage>
</organism>
<dbReference type="Proteomes" id="UP000055590">
    <property type="component" value="Chromosome"/>
</dbReference>
<dbReference type="KEGG" id="vin:AKJ08_0690"/>